<dbReference type="SUPFAM" id="SSF53335">
    <property type="entry name" value="S-adenosyl-L-methionine-dependent methyltransferases"/>
    <property type="match status" value="1"/>
</dbReference>
<evidence type="ECO:0000256" key="3">
    <source>
        <dbReference type="ARBA" id="ARBA00022691"/>
    </source>
</evidence>
<dbReference type="EC" id="2.1.1.297" evidence="5"/>
<feature type="domain" description="Methyltransferase small" evidence="6">
    <location>
        <begin position="110"/>
        <end position="207"/>
    </location>
</feature>
<dbReference type="InterPro" id="IPR007848">
    <property type="entry name" value="Small_mtfrase_dom"/>
</dbReference>
<dbReference type="OrthoDB" id="9784805at2"/>
<dbReference type="EMBL" id="FNAF01000010">
    <property type="protein sequence ID" value="SDD92472.1"/>
    <property type="molecule type" value="Genomic_DNA"/>
</dbReference>
<evidence type="ECO:0000259" key="6">
    <source>
        <dbReference type="Pfam" id="PF05175"/>
    </source>
</evidence>
<dbReference type="InterPro" id="IPR029063">
    <property type="entry name" value="SAM-dependent_MTases_sf"/>
</dbReference>
<dbReference type="Proteomes" id="UP000198995">
    <property type="component" value="Unassembled WGS sequence"/>
</dbReference>
<dbReference type="PANTHER" id="PTHR18895">
    <property type="entry name" value="HEMK METHYLTRANSFERASE"/>
    <property type="match status" value="1"/>
</dbReference>
<evidence type="ECO:0000256" key="1">
    <source>
        <dbReference type="ARBA" id="ARBA00022603"/>
    </source>
</evidence>
<feature type="binding site" evidence="5">
    <location>
        <position position="141"/>
    </location>
    <ligand>
        <name>S-adenosyl-L-methionine</name>
        <dbReference type="ChEBI" id="CHEBI:59789"/>
    </ligand>
</feature>
<evidence type="ECO:0000259" key="7">
    <source>
        <dbReference type="Pfam" id="PF17827"/>
    </source>
</evidence>
<comment type="function">
    <text evidence="5">Methylates the class 1 translation termination release factors RF1/PrfA and RF2/PrfB on the glutamine residue of the universally conserved GGQ motif.</text>
</comment>
<keyword evidence="2 5" id="KW-0808">Transferase</keyword>
<dbReference type="NCBIfam" id="TIGR03534">
    <property type="entry name" value="RF_mod_PrmC"/>
    <property type="match status" value="1"/>
</dbReference>
<feature type="domain" description="Release factor glutamine methyltransferase N-terminal" evidence="7">
    <location>
        <begin position="19"/>
        <end position="74"/>
    </location>
</feature>
<comment type="catalytic activity">
    <reaction evidence="4 5">
        <text>L-glutaminyl-[peptide chain release factor] + S-adenosyl-L-methionine = N(5)-methyl-L-glutaminyl-[peptide chain release factor] + S-adenosyl-L-homocysteine + H(+)</text>
        <dbReference type="Rhea" id="RHEA:42896"/>
        <dbReference type="Rhea" id="RHEA-COMP:10271"/>
        <dbReference type="Rhea" id="RHEA-COMP:10272"/>
        <dbReference type="ChEBI" id="CHEBI:15378"/>
        <dbReference type="ChEBI" id="CHEBI:30011"/>
        <dbReference type="ChEBI" id="CHEBI:57856"/>
        <dbReference type="ChEBI" id="CHEBI:59789"/>
        <dbReference type="ChEBI" id="CHEBI:61891"/>
        <dbReference type="EC" id="2.1.1.297"/>
    </reaction>
</comment>
<dbReference type="Gene3D" id="3.40.50.150">
    <property type="entry name" value="Vaccinia Virus protein VP39"/>
    <property type="match status" value="1"/>
</dbReference>
<gene>
    <name evidence="5" type="primary">prmC</name>
    <name evidence="8" type="ORF">SAMN04489866_11043</name>
</gene>
<dbReference type="InterPro" id="IPR019874">
    <property type="entry name" value="RF_methyltr_PrmC"/>
</dbReference>
<feature type="binding site" evidence="5">
    <location>
        <begin position="183"/>
        <end position="186"/>
    </location>
    <ligand>
        <name>substrate</name>
    </ligand>
</feature>
<protein>
    <recommendedName>
        <fullName evidence="5">Release factor glutamine methyltransferase</fullName>
        <shortName evidence="5">RF MTase</shortName>
        <ecNumber evidence="5">2.1.1.297</ecNumber>
    </recommendedName>
    <alternativeName>
        <fullName evidence="5">N5-glutamine methyltransferase PrmC</fullName>
    </alternativeName>
    <alternativeName>
        <fullName evidence="5">Protein-(glutamine-N5) MTase PrmC</fullName>
    </alternativeName>
    <alternativeName>
        <fullName evidence="5">Protein-glutamine N-methyltransferase PrmC</fullName>
    </alternativeName>
</protein>
<dbReference type="InterPro" id="IPR050320">
    <property type="entry name" value="N5-glutamine_MTase"/>
</dbReference>
<dbReference type="STRING" id="2741.SAMN04489866_11043"/>
<keyword evidence="9" id="KW-1185">Reference proteome</keyword>
<dbReference type="InterPro" id="IPR004556">
    <property type="entry name" value="HemK-like"/>
</dbReference>
<keyword evidence="3 5" id="KW-0949">S-adenosyl-L-methionine</keyword>
<comment type="similarity">
    <text evidence="5">Belongs to the protein N5-glutamine methyltransferase family. PrmC subfamily.</text>
</comment>
<accession>A0A1G6YQ91</accession>
<dbReference type="GO" id="GO:0102559">
    <property type="term" value="F:peptide chain release factor N(5)-glutamine methyltransferase activity"/>
    <property type="evidence" value="ECO:0007669"/>
    <property type="project" value="UniProtKB-EC"/>
</dbReference>
<evidence type="ECO:0000256" key="2">
    <source>
        <dbReference type="ARBA" id="ARBA00022679"/>
    </source>
</evidence>
<dbReference type="InterPro" id="IPR040758">
    <property type="entry name" value="PrmC_N"/>
</dbReference>
<evidence type="ECO:0000313" key="8">
    <source>
        <dbReference type="EMBL" id="SDD92472.1"/>
    </source>
</evidence>
<feature type="binding site" evidence="5">
    <location>
        <position position="183"/>
    </location>
    <ligand>
        <name>S-adenosyl-L-methionine</name>
        <dbReference type="ChEBI" id="CHEBI:59789"/>
    </ligand>
</feature>
<evidence type="ECO:0000313" key="9">
    <source>
        <dbReference type="Proteomes" id="UP000198995"/>
    </source>
</evidence>
<proteinExistence type="inferred from homology"/>
<dbReference type="GO" id="GO:0032259">
    <property type="term" value="P:methylation"/>
    <property type="evidence" value="ECO:0007669"/>
    <property type="project" value="UniProtKB-KW"/>
</dbReference>
<dbReference type="Gene3D" id="1.10.8.10">
    <property type="entry name" value="DNA helicase RuvA subunit, C-terminal domain"/>
    <property type="match status" value="1"/>
</dbReference>
<reference evidence="8 9" key="1">
    <citation type="submission" date="2016-10" db="EMBL/GenBank/DDBJ databases">
        <authorList>
            <person name="de Groot N.N."/>
        </authorList>
    </citation>
    <scope>NUCLEOTIDE SEQUENCE [LARGE SCALE GENOMIC DNA]</scope>
    <source>
        <strain evidence="8 9">DSM 20475</strain>
    </source>
</reference>
<dbReference type="CDD" id="cd02440">
    <property type="entry name" value="AdoMet_MTases"/>
    <property type="match status" value="1"/>
</dbReference>
<keyword evidence="1 5" id="KW-0489">Methyltransferase</keyword>
<dbReference type="RefSeq" id="WP_159428040.1">
    <property type="nucleotide sequence ID" value="NZ_FNAF01000010.1"/>
</dbReference>
<dbReference type="Pfam" id="PF17827">
    <property type="entry name" value="PrmC_N"/>
    <property type="match status" value="1"/>
</dbReference>
<sequence>MTSKTWRRLLADALDLLGPAERLSAERLMAKVRGMSRASVLAHLDDAPSAEEAEAFQKDVGALHEHTPLQYLLGEAPFADFSLCVDDRVLIPRFDTEILVGRAAEKAQGGCRRILDLCTGSGAVALALARACPEAEVYASDISGGALEVAQDNARRLDLDLTLRCGDLFAPWQGESFDLITANPPYISTAEMETLAPEVLREPHRALWGGDDGLLFYKRLVKEAPAYLKPDGYLLCEIGAGQGAAVSAIFERAGFTDLVISQDWGERPRVVEGRRGR</sequence>
<organism evidence="8 9">
    <name type="scientific">Peptococcus niger</name>
    <dbReference type="NCBI Taxonomy" id="2741"/>
    <lineage>
        <taxon>Bacteria</taxon>
        <taxon>Bacillati</taxon>
        <taxon>Bacillota</taxon>
        <taxon>Clostridia</taxon>
        <taxon>Eubacteriales</taxon>
        <taxon>Peptococcaceae</taxon>
        <taxon>Peptococcus</taxon>
    </lineage>
</organism>
<evidence type="ECO:0000256" key="4">
    <source>
        <dbReference type="ARBA" id="ARBA00048391"/>
    </source>
</evidence>
<dbReference type="Pfam" id="PF05175">
    <property type="entry name" value="MTS"/>
    <property type="match status" value="1"/>
</dbReference>
<dbReference type="PANTHER" id="PTHR18895:SF74">
    <property type="entry name" value="MTRF1L RELEASE FACTOR GLUTAMINE METHYLTRANSFERASE"/>
    <property type="match status" value="1"/>
</dbReference>
<dbReference type="NCBIfam" id="TIGR00536">
    <property type="entry name" value="hemK_fam"/>
    <property type="match status" value="1"/>
</dbReference>
<evidence type="ECO:0000256" key="5">
    <source>
        <dbReference type="HAMAP-Rule" id="MF_02126"/>
    </source>
</evidence>
<comment type="caution">
    <text evidence="5">Lacks conserved residue(s) required for the propagation of feature annotation.</text>
</comment>
<name>A0A1G6YQ91_PEPNI</name>
<dbReference type="AlphaFoldDB" id="A0A1G6YQ91"/>
<dbReference type="HAMAP" id="MF_02126">
    <property type="entry name" value="RF_methyltr_PrmC"/>
    <property type="match status" value="1"/>
</dbReference>